<feature type="compositionally biased region" description="Polar residues" evidence="1">
    <location>
        <begin position="356"/>
        <end position="365"/>
    </location>
</feature>
<protein>
    <submittedName>
        <fullName evidence="3">YSIRK signal domain/LPXTG anchor domain surface protein</fullName>
    </submittedName>
</protein>
<comment type="caution">
    <text evidence="3">The sequence shown here is derived from an EMBL/GenBank/DDBJ whole genome shotgun (WGS) entry which is preliminary data.</text>
</comment>
<feature type="compositionally biased region" description="Basic and acidic residues" evidence="1">
    <location>
        <begin position="366"/>
        <end position="376"/>
    </location>
</feature>
<feature type="compositionally biased region" description="Basic and acidic residues" evidence="1">
    <location>
        <begin position="452"/>
        <end position="462"/>
    </location>
</feature>
<feature type="non-terminal residue" evidence="3">
    <location>
        <position position="529"/>
    </location>
</feature>
<feature type="compositionally biased region" description="Polar residues" evidence="1">
    <location>
        <begin position="472"/>
        <end position="483"/>
    </location>
</feature>
<feature type="domain" description="Bacterial Ig" evidence="2">
    <location>
        <begin position="208"/>
        <end position="290"/>
    </location>
</feature>
<evidence type="ECO:0000256" key="1">
    <source>
        <dbReference type="SAM" id="MobiDB-lite"/>
    </source>
</evidence>
<feature type="compositionally biased region" description="Basic and acidic residues" evidence="1">
    <location>
        <begin position="108"/>
        <end position="118"/>
    </location>
</feature>
<feature type="domain" description="Bacterial Ig" evidence="2">
    <location>
        <begin position="122"/>
        <end position="204"/>
    </location>
</feature>
<feature type="region of interest" description="Disordered" evidence="1">
    <location>
        <begin position="203"/>
        <end position="252"/>
    </location>
</feature>
<reference evidence="3 4" key="1">
    <citation type="journal article" date="2016" name="Front. Microbiol.">
        <title>Comprehensive Phylogenetic Analysis of Bovine Non-aureus Staphylococci Species Based on Whole-Genome Sequencing.</title>
        <authorList>
            <person name="Naushad S."/>
            <person name="Barkema H.W."/>
            <person name="Luby C."/>
            <person name="Condas L.A."/>
            <person name="Nobrega D.B."/>
            <person name="Carson D.A."/>
            <person name="De Buck J."/>
        </authorList>
    </citation>
    <scope>NUCLEOTIDE SEQUENCE [LARGE SCALE GENOMIC DNA]</scope>
    <source>
        <strain evidence="3 4">SNUC 1388</strain>
    </source>
</reference>
<evidence type="ECO:0000313" key="4">
    <source>
        <dbReference type="Proteomes" id="UP000283576"/>
    </source>
</evidence>
<feature type="non-terminal residue" evidence="3">
    <location>
        <position position="1"/>
    </location>
</feature>
<dbReference type="AlphaFoldDB" id="A0A418HK20"/>
<feature type="compositionally biased region" description="Polar residues" evidence="1">
    <location>
        <begin position="42"/>
        <end position="53"/>
    </location>
</feature>
<feature type="compositionally biased region" description="Polar residues" evidence="1">
    <location>
        <begin position="270"/>
        <end position="279"/>
    </location>
</feature>
<feature type="region of interest" description="Disordered" evidence="1">
    <location>
        <begin position="1"/>
        <end position="60"/>
    </location>
</feature>
<dbReference type="Pfam" id="PF17936">
    <property type="entry name" value="Big_6"/>
    <property type="match status" value="6"/>
</dbReference>
<dbReference type="Gene3D" id="2.60.40.10">
    <property type="entry name" value="Immunoglobulins"/>
    <property type="match status" value="6"/>
</dbReference>
<feature type="domain" description="Bacterial Ig" evidence="2">
    <location>
        <begin position="294"/>
        <end position="376"/>
    </location>
</feature>
<feature type="compositionally biased region" description="Basic and acidic residues" evidence="1">
    <location>
        <begin position="280"/>
        <end position="290"/>
    </location>
</feature>
<feature type="region of interest" description="Disordered" evidence="1">
    <location>
        <begin position="264"/>
        <end position="529"/>
    </location>
</feature>
<feature type="region of interest" description="Disordered" evidence="1">
    <location>
        <begin position="92"/>
        <end position="151"/>
    </location>
</feature>
<feature type="compositionally biased region" description="Polar residues" evidence="1">
    <location>
        <begin position="128"/>
        <end position="139"/>
    </location>
</feature>
<feature type="compositionally biased region" description="Polar residues" evidence="1">
    <location>
        <begin position="12"/>
        <end position="21"/>
    </location>
</feature>
<feature type="domain" description="Bacterial Ig" evidence="2">
    <location>
        <begin position="380"/>
        <end position="462"/>
    </location>
</feature>
<dbReference type="EMBL" id="QXRZ01000034">
    <property type="protein sequence ID" value="RIL40755.1"/>
    <property type="molecule type" value="Genomic_DNA"/>
</dbReference>
<feature type="compositionally biased region" description="Polar residues" evidence="1">
    <location>
        <begin position="300"/>
        <end position="311"/>
    </location>
</feature>
<feature type="domain" description="Bacterial Ig" evidence="2">
    <location>
        <begin position="466"/>
        <end position="520"/>
    </location>
</feature>
<feature type="compositionally biased region" description="Polar residues" evidence="1">
    <location>
        <begin position="442"/>
        <end position="451"/>
    </location>
</feature>
<dbReference type="NCBIfam" id="NF033510">
    <property type="entry name" value="Ca_tandemer"/>
    <property type="match status" value="6"/>
</dbReference>
<gene>
    <name evidence="3" type="ORF">BUZ01_14110</name>
</gene>
<feature type="compositionally biased region" description="Polar residues" evidence="1">
    <location>
        <begin position="386"/>
        <end position="397"/>
    </location>
</feature>
<dbReference type="InterPro" id="IPR041498">
    <property type="entry name" value="Big_6"/>
</dbReference>
<evidence type="ECO:0000259" key="2">
    <source>
        <dbReference type="Pfam" id="PF17936"/>
    </source>
</evidence>
<proteinExistence type="predicted"/>
<feature type="compositionally biased region" description="Polar residues" evidence="1">
    <location>
        <begin position="98"/>
        <end position="107"/>
    </location>
</feature>
<sequence length="529" mass="54323">GNKKFNGGEQLKVTSTDPSGNKSDEKVIGVKDTTPPVAPTVSEVTSESPQVSGTAEAGSTVKVELPDGTELTGVADDQGNYTIDLPSNKKFNGGESVKVTSTDASGNKSDEKVIDVKDTTPPVAPTVSEVTSESTQVTGTGEPGSTVKVELPDGTVLDGVTDDQGNYTIDLPTNKKFNGGEQLKVTSTDASGNKSDEKVIDVKDTTPPVAPTVSEVTSESPQVSGTAEAGSTVKVELPDGTELTGVADDQGNYTIDLPANKKFNGGESIKITSTDASGNKSDEKVIDVKDTTPPAAPTVSEVTSESTQVTGTGEPGSTVKVELPDGTELTGVADDQGNYTIDLPSNKKFNGGESIKITSTDASGNKSDEAVVEVKDTTPPVAPTVSEVTSESTQVTGTGEPGSTVKVELPDGTELTGVADDQGNYTIDLPSNKKFRGGEQLKVTSTDPSGNKSDEKVIDVKDTTPPVAPTVSEVTSESPQVSGTAEAGSTVKVELPDGTELTGVADDQGNYTIDLPSNKKFNGGESIKV</sequence>
<organism evidence="3 4">
    <name type="scientific">Staphylococcus gallinarum</name>
    <dbReference type="NCBI Taxonomy" id="1293"/>
    <lineage>
        <taxon>Bacteria</taxon>
        <taxon>Bacillati</taxon>
        <taxon>Bacillota</taxon>
        <taxon>Bacilli</taxon>
        <taxon>Bacillales</taxon>
        <taxon>Staphylococcaceae</taxon>
        <taxon>Staphylococcus</taxon>
    </lineage>
</organism>
<accession>A0A418HK20</accession>
<evidence type="ECO:0000313" key="3">
    <source>
        <dbReference type="EMBL" id="RIL40755.1"/>
    </source>
</evidence>
<feature type="domain" description="Bacterial Ig" evidence="2">
    <location>
        <begin position="36"/>
        <end position="118"/>
    </location>
</feature>
<dbReference type="Proteomes" id="UP000283576">
    <property type="component" value="Unassembled WGS sequence"/>
</dbReference>
<name>A0A418HK20_STAGA</name>
<dbReference type="RefSeq" id="WP_259335678.1">
    <property type="nucleotide sequence ID" value="NZ_QXRZ01000034.1"/>
</dbReference>
<feature type="compositionally biased region" description="Polar residues" evidence="1">
    <location>
        <begin position="214"/>
        <end position="225"/>
    </location>
</feature>
<dbReference type="InterPro" id="IPR013783">
    <property type="entry name" value="Ig-like_fold"/>
</dbReference>